<dbReference type="InterPro" id="IPR015943">
    <property type="entry name" value="WD40/YVTN_repeat-like_dom_sf"/>
</dbReference>
<dbReference type="InterPro" id="IPR036278">
    <property type="entry name" value="Sialidase_sf"/>
</dbReference>
<dbReference type="PANTHER" id="PTHR43739">
    <property type="entry name" value="XYLOGLUCANASE (EUROFUNG)"/>
    <property type="match status" value="1"/>
</dbReference>
<feature type="domain" description="Secretion system C-terminal sorting" evidence="2">
    <location>
        <begin position="1172"/>
        <end position="1244"/>
    </location>
</feature>
<protein>
    <submittedName>
        <fullName evidence="3">T9SS type A sorting domain-containing protein</fullName>
    </submittedName>
</protein>
<dbReference type="KEGG" id="msaa:QYS49_15885"/>
<evidence type="ECO:0000313" key="3">
    <source>
        <dbReference type="EMBL" id="WKK73459.2"/>
    </source>
</evidence>
<evidence type="ECO:0000313" key="4">
    <source>
        <dbReference type="Proteomes" id="UP001230496"/>
    </source>
</evidence>
<keyword evidence="1" id="KW-0472">Membrane</keyword>
<dbReference type="PANTHER" id="PTHR43739:SF5">
    <property type="entry name" value="EXO-ALPHA-SIALIDASE"/>
    <property type="match status" value="1"/>
</dbReference>
<dbReference type="GO" id="GO:0010411">
    <property type="term" value="P:xyloglucan metabolic process"/>
    <property type="evidence" value="ECO:0007669"/>
    <property type="project" value="TreeGrafter"/>
</dbReference>
<keyword evidence="4" id="KW-1185">Reference proteome</keyword>
<dbReference type="RefSeq" id="WP_308348654.1">
    <property type="nucleotide sequence ID" value="NZ_CP129971.1"/>
</dbReference>
<dbReference type="EMBL" id="CP129971">
    <property type="protein sequence ID" value="WKK73459.2"/>
    <property type="molecule type" value="Genomic_DNA"/>
</dbReference>
<dbReference type="SUPFAM" id="SSF50939">
    <property type="entry name" value="Sialidases"/>
    <property type="match status" value="1"/>
</dbReference>
<dbReference type="Gene3D" id="2.130.10.10">
    <property type="entry name" value="YVTN repeat-like/Quinoprotein amine dehydrogenase"/>
    <property type="match status" value="5"/>
</dbReference>
<gene>
    <name evidence="3" type="ORF">QYS49_15885</name>
</gene>
<accession>A0AA49JB16</accession>
<dbReference type="InterPro" id="IPR026444">
    <property type="entry name" value="Secre_tail"/>
</dbReference>
<evidence type="ECO:0000259" key="2">
    <source>
        <dbReference type="Pfam" id="PF18962"/>
    </source>
</evidence>
<organism evidence="3 4">
    <name type="scientific">Marivirga salinarum</name>
    <dbReference type="NCBI Taxonomy" id="3059078"/>
    <lineage>
        <taxon>Bacteria</taxon>
        <taxon>Pseudomonadati</taxon>
        <taxon>Bacteroidota</taxon>
        <taxon>Cytophagia</taxon>
        <taxon>Cytophagales</taxon>
        <taxon>Marivirgaceae</taxon>
        <taxon>Marivirga</taxon>
    </lineage>
</organism>
<reference evidence="3 4" key="1">
    <citation type="submission" date="2023-08" db="EMBL/GenBank/DDBJ databases">
        <title>Comparative genomics and taxonomic characterization of three novel marine species of genus Marivirga.</title>
        <authorList>
            <person name="Muhammad N."/>
            <person name="Kim S.-G."/>
        </authorList>
    </citation>
    <scope>NUCLEOTIDE SEQUENCE [LARGE SCALE GENOMIC DNA]</scope>
    <source>
        <strain evidence="3 4">BDSF4-3</strain>
    </source>
</reference>
<dbReference type="NCBIfam" id="TIGR04183">
    <property type="entry name" value="Por_Secre_tail"/>
    <property type="match status" value="1"/>
</dbReference>
<evidence type="ECO:0000256" key="1">
    <source>
        <dbReference type="SAM" id="Phobius"/>
    </source>
</evidence>
<dbReference type="InterPro" id="IPR052025">
    <property type="entry name" value="Xyloglucanase_GH74"/>
</dbReference>
<proteinExistence type="predicted"/>
<keyword evidence="1" id="KW-1133">Transmembrane helix</keyword>
<dbReference type="Proteomes" id="UP001230496">
    <property type="component" value="Chromosome"/>
</dbReference>
<dbReference type="AlphaFoldDB" id="A0AA49JB16"/>
<keyword evidence="1" id="KW-0812">Transmembrane</keyword>
<dbReference type="SUPFAM" id="SSF110296">
    <property type="entry name" value="Oligoxyloglucan reducing end-specific cellobiohydrolase"/>
    <property type="match status" value="2"/>
</dbReference>
<feature type="transmembrane region" description="Helical" evidence="1">
    <location>
        <begin position="5"/>
        <end position="24"/>
    </location>
</feature>
<sequence length="1246" mass="136234">MKKNYLNYVLAFCFLAVVGLFFYISPTINPNQNTSDESKQKEFWSTKKSKVKSGQDSYMKPDGFIEYYNSISKRIDQSTSDYVSGYRYNELSKSLKNSAQARNANLEVEFISRGPGNVGGRTRAIAVDPDVADNCTWIAGAASGGLWKTTDCGDTWQNISPDLPNLSTNSIAQAASNPNVIYVGTGEVFAANTTFVRGEGIYKSTDRGTTWEFLPSTVENNDFISVNRIKVDPTNENIVVIATNEGIYKSIDGGASWNIQYESPAGLGTTYRAVQDLQVDPSDFNIQYAGVNGLGIIKSVDAGDTWSVSSDGIVEGVRFEVAVAPSDPNVVYTSTFSGSNTLLYYSNDKGESWVLADDPDYDTNFLGAQGWYDNTIAVNPYNPYEVFVGGVSIGKYLINPDNVQESERRFLGVDLEETAFLSFVNFEANSNGGVLDINTTSESVNPMTVEIRFGSDNVQKAHRFTVPEGSTSGVAANDYTYQDYVDVPFEVWDIENDRQLMVSFRDQEGDGEFNLNARSTTDDALSTAREYIYIHDIAYDASAGADISVNGGHEFNYMYFFWPVLSEGSVWDPALFQNSIMRIKYGTQLTAATEAEAVYDAYGSYEGQNQNNLHPDHHHLTMIKMDDAAETFMIVNGNDGGLGISTDNGDVISQITDGYVTTQFYGADKKPGEDKYIGGTQDNGTWVSTGNTVDETNAYNFVIGGDGFEVLWHPTNPDLVLGSIYNNLIRKSTNGGQSFSPSVNGITTEDGPFITRLAGSIDAPNTVYAIGANGVYKSTDFAGSWSMKTIDNSGWGGISSSSDVEVSQANSNIVWAGAGMSIESSTTPELSLFVSKDAGETFEVVNNYDPIPNAFYTGIYTHPTDENTAYALFSVANSPKILKTTDLGQTWEDISGFAGNNGVSDRGFPDVFVHSLLVMPFNTDIIWAGTEIGLYESLDGGLTWNIRNEIPSVSIWSMKIVDDQVVLGTHGRGIWTATIDDLAITTLKVSAFSYLGYGNAEVSVELPVVYDQVKVLVDDVEVGVLESPENGTGILSITEFYEFNGAEIQIIGVSNGTEYKSTIFAVEPIDVAPAILNYETSINGDVYPVTIEVENNEPFEKVEVLFDNQLVYTDTQTLTESAGNRVISFDYDKQETNSFQIKAYINDQVFTTEGESVIITSNNESLDNDIKVFPNPTASYINVSSNTISVDEIKIYSSNGVQVNKIDINSSAKNTQIDLSSLNKGVYLIQIVGQDGKMLTKRIIKE</sequence>
<name>A0AA49JB16_9BACT</name>
<dbReference type="Pfam" id="PF18962">
    <property type="entry name" value="Por_Secre_tail"/>
    <property type="match status" value="1"/>
</dbReference>